<dbReference type="OrthoDB" id="2370471at2"/>
<accession>A0A507ZWT8</accession>
<dbReference type="Proteomes" id="UP000317169">
    <property type="component" value="Unassembled WGS sequence"/>
</dbReference>
<dbReference type="SUPFAM" id="SSF53335">
    <property type="entry name" value="S-adenosyl-L-methionine-dependent methyltransferases"/>
    <property type="match status" value="1"/>
</dbReference>
<keyword evidence="2" id="KW-1185">Reference proteome</keyword>
<protein>
    <submittedName>
        <fullName evidence="1">Class I SAM-dependent methyltransferase</fullName>
    </submittedName>
</protein>
<keyword evidence="1" id="KW-0808">Transferase</keyword>
<dbReference type="InterPro" id="IPR029063">
    <property type="entry name" value="SAM-dependent_MTases_sf"/>
</dbReference>
<evidence type="ECO:0000313" key="2">
    <source>
        <dbReference type="Proteomes" id="UP000317169"/>
    </source>
</evidence>
<dbReference type="PANTHER" id="PTHR43861">
    <property type="entry name" value="TRANS-ACONITATE 2-METHYLTRANSFERASE-RELATED"/>
    <property type="match status" value="1"/>
</dbReference>
<dbReference type="EMBL" id="VIAR01000001">
    <property type="protein sequence ID" value="TQD40734.1"/>
    <property type="molecule type" value="Genomic_DNA"/>
</dbReference>
<gene>
    <name evidence="1" type="ORF">FKR84_01780</name>
</gene>
<dbReference type="Gene3D" id="3.40.50.150">
    <property type="entry name" value="Vaccinia Virus protein VP39"/>
    <property type="match status" value="1"/>
</dbReference>
<dbReference type="GO" id="GO:0008168">
    <property type="term" value="F:methyltransferase activity"/>
    <property type="evidence" value="ECO:0007669"/>
    <property type="project" value="UniProtKB-KW"/>
</dbReference>
<dbReference type="GO" id="GO:0032259">
    <property type="term" value="P:methylation"/>
    <property type="evidence" value="ECO:0007669"/>
    <property type="project" value="UniProtKB-KW"/>
</dbReference>
<keyword evidence="1" id="KW-0489">Methyltransferase</keyword>
<evidence type="ECO:0000313" key="1">
    <source>
        <dbReference type="EMBL" id="TQD40734.1"/>
    </source>
</evidence>
<name>A0A507ZWT8_9FLAO</name>
<dbReference type="CDD" id="cd02440">
    <property type="entry name" value="AdoMet_MTases"/>
    <property type="match status" value="1"/>
</dbReference>
<proteinExistence type="predicted"/>
<dbReference type="AlphaFoldDB" id="A0A507ZWT8"/>
<sequence length="294" mass="33877">MNSEKFSAINMKLLQPSTIAFTCKDFSVSQENFDLYYNDDKSILITQPQPSGEKLADYYKSEAYISHTDSSKSFTDKIYQMVKRFMLKKKLRLLTKQNKREKSLLDIGAGTGDFLALAKENNWQINGVEPNQKARSLAKEKGVFLNNSLEDVKSKFAVITLWHVLEHLPNLEEQIENIKKLLQDDGSLIVAVPNFKSYDAEYYKEFWAAYDVPRHLWHFSPAGIKNLFSKFDLELVQTEALPFDSFYVSLLSEKYKNKSNNFIKAFQIGLQSNLKAKKSGNYSSLIYILKNKPN</sequence>
<comment type="caution">
    <text evidence="1">The sequence shown here is derived from an EMBL/GenBank/DDBJ whole genome shotgun (WGS) entry which is preliminary data.</text>
</comment>
<dbReference type="PANTHER" id="PTHR43861:SF6">
    <property type="entry name" value="METHYLTRANSFERASE TYPE 11"/>
    <property type="match status" value="1"/>
</dbReference>
<dbReference type="Pfam" id="PF13489">
    <property type="entry name" value="Methyltransf_23"/>
    <property type="match status" value="1"/>
</dbReference>
<organism evidence="1 2">
    <name type="scientific">Haloflavibacter putidus</name>
    <dbReference type="NCBI Taxonomy" id="2576776"/>
    <lineage>
        <taxon>Bacteria</taxon>
        <taxon>Pseudomonadati</taxon>
        <taxon>Bacteroidota</taxon>
        <taxon>Flavobacteriia</taxon>
        <taxon>Flavobacteriales</taxon>
        <taxon>Flavobacteriaceae</taxon>
        <taxon>Haloflavibacter</taxon>
    </lineage>
</organism>
<reference evidence="1 2" key="1">
    <citation type="submission" date="2019-06" db="EMBL/GenBank/DDBJ databases">
        <title>Flavibacter putida gen. nov., sp. nov., a novel marine bacterium of the family Flavobacteriaceae isolated from coastal seawater.</title>
        <authorList>
            <person name="Feng X."/>
        </authorList>
    </citation>
    <scope>NUCLEOTIDE SEQUENCE [LARGE SCALE GENOMIC DNA]</scope>
    <source>
        <strain evidence="1 2">PLHSN227</strain>
    </source>
</reference>